<feature type="transmembrane region" description="Helical" evidence="1">
    <location>
        <begin position="49"/>
        <end position="70"/>
    </location>
</feature>
<gene>
    <name evidence="2" type="ORF">OPW20_13885</name>
</gene>
<proteinExistence type="predicted"/>
<keyword evidence="1" id="KW-1133">Transmembrane helix</keyword>
<dbReference type="InterPro" id="IPR009883">
    <property type="entry name" value="YgfX"/>
</dbReference>
<name>A0ABT5GV70_9VIBR</name>
<evidence type="ECO:0000313" key="2">
    <source>
        <dbReference type="EMBL" id="MDC5741165.1"/>
    </source>
</evidence>
<evidence type="ECO:0000256" key="1">
    <source>
        <dbReference type="SAM" id="Phobius"/>
    </source>
</evidence>
<protein>
    <submittedName>
        <fullName evidence="2">Uncharacterized protein</fullName>
    </submittedName>
</protein>
<keyword evidence="3" id="KW-1185">Reference proteome</keyword>
<keyword evidence="1" id="KW-0472">Membrane</keyword>
<accession>A0ABT5GV70</accession>
<reference evidence="2" key="1">
    <citation type="submission" date="2022-11" db="EMBL/GenBank/DDBJ databases">
        <title>Role of the vibriolysin VemA secreted by the emergent pathogen Vibrio europaeus in the colonization of Manila clam mucus.</title>
        <authorList>
            <person name="Martinez C."/>
            <person name="Rodriguez S."/>
            <person name="Vences A."/>
            <person name="Barja J.L."/>
            <person name="Toranzo A.E."/>
            <person name="Dubert J."/>
        </authorList>
    </citation>
    <scope>NUCLEOTIDE SEQUENCE</scope>
    <source>
        <strain evidence="2">3454</strain>
    </source>
</reference>
<comment type="caution">
    <text evidence="2">The sequence shown here is derived from an EMBL/GenBank/DDBJ whole genome shotgun (WGS) entry which is preliminary data.</text>
</comment>
<organism evidence="2 3">
    <name type="scientific">Vibrio europaeus</name>
    <dbReference type="NCBI Taxonomy" id="300876"/>
    <lineage>
        <taxon>Bacteria</taxon>
        <taxon>Pseudomonadati</taxon>
        <taxon>Pseudomonadota</taxon>
        <taxon>Gammaproteobacteria</taxon>
        <taxon>Vibrionales</taxon>
        <taxon>Vibrionaceae</taxon>
        <taxon>Vibrio</taxon>
        <taxon>Vibrio oreintalis group</taxon>
    </lineage>
</organism>
<sequence>MRLWWIRLSRTTSVKCARFYLSPSYTATMTSILVMMLVFLIVVLSSIPLVASLALIAMLVKSALVGDVLLPSMQGEVEFTSSSTYKTAQGNERIRSVNFIGMAFGLLITRQDKTRFILWRDSMPEEDYRHLVVILKREH</sequence>
<evidence type="ECO:0000313" key="3">
    <source>
        <dbReference type="Proteomes" id="UP001150001"/>
    </source>
</evidence>
<dbReference type="Pfam" id="PF07254">
    <property type="entry name" value="Cpta_toxin"/>
    <property type="match status" value="1"/>
</dbReference>
<dbReference type="RefSeq" id="WP_272236474.1">
    <property type="nucleotide sequence ID" value="NZ_JAPFIM010000014.1"/>
</dbReference>
<dbReference type="GeneID" id="78076002"/>
<dbReference type="EMBL" id="JAPFIT010000017">
    <property type="protein sequence ID" value="MDC5741165.1"/>
    <property type="molecule type" value="Genomic_DNA"/>
</dbReference>
<dbReference type="Proteomes" id="UP001150001">
    <property type="component" value="Unassembled WGS sequence"/>
</dbReference>
<keyword evidence="1" id="KW-0812">Transmembrane</keyword>